<dbReference type="RefSeq" id="WP_132317165.1">
    <property type="nucleotide sequence ID" value="NZ_FWZT01000005.1"/>
</dbReference>
<keyword evidence="3" id="KW-0378">Hydrolase</keyword>
<feature type="signal peptide" evidence="5">
    <location>
        <begin position="1"/>
        <end position="21"/>
    </location>
</feature>
<evidence type="ECO:0000256" key="5">
    <source>
        <dbReference type="SAM" id="SignalP"/>
    </source>
</evidence>
<comment type="similarity">
    <text evidence="1">Belongs to the peptidase S9A family.</text>
</comment>
<dbReference type="SUPFAM" id="SSF53474">
    <property type="entry name" value="alpha/beta-Hydrolases"/>
    <property type="match status" value="1"/>
</dbReference>
<dbReference type="Gene3D" id="3.40.50.1820">
    <property type="entry name" value="alpha/beta hydrolase"/>
    <property type="match status" value="1"/>
</dbReference>
<proteinExistence type="inferred from homology"/>
<dbReference type="PANTHER" id="PTHR11757:SF19">
    <property type="entry name" value="PROLYL ENDOPEPTIDASE-LIKE"/>
    <property type="match status" value="1"/>
</dbReference>
<organism evidence="8 9">
    <name type="scientific">Pseudobacteriovorax antillogorgiicola</name>
    <dbReference type="NCBI Taxonomy" id="1513793"/>
    <lineage>
        <taxon>Bacteria</taxon>
        <taxon>Pseudomonadati</taxon>
        <taxon>Bdellovibrionota</taxon>
        <taxon>Oligoflexia</taxon>
        <taxon>Oligoflexales</taxon>
        <taxon>Pseudobacteriovoracaceae</taxon>
        <taxon>Pseudobacteriovorax</taxon>
    </lineage>
</organism>
<evidence type="ECO:0000256" key="4">
    <source>
        <dbReference type="ARBA" id="ARBA00022825"/>
    </source>
</evidence>
<name>A0A1Y6BLR1_9BACT</name>
<evidence type="ECO:0000259" key="6">
    <source>
        <dbReference type="Pfam" id="PF00326"/>
    </source>
</evidence>
<evidence type="ECO:0000256" key="2">
    <source>
        <dbReference type="ARBA" id="ARBA00022670"/>
    </source>
</evidence>
<reference evidence="9" key="1">
    <citation type="submission" date="2017-04" db="EMBL/GenBank/DDBJ databases">
        <authorList>
            <person name="Varghese N."/>
            <person name="Submissions S."/>
        </authorList>
    </citation>
    <scope>NUCLEOTIDE SEQUENCE [LARGE SCALE GENOMIC DNA]</scope>
    <source>
        <strain evidence="9">RKEM611</strain>
    </source>
</reference>
<dbReference type="GO" id="GO:0004252">
    <property type="term" value="F:serine-type endopeptidase activity"/>
    <property type="evidence" value="ECO:0007669"/>
    <property type="project" value="InterPro"/>
</dbReference>
<dbReference type="FunFam" id="3.40.50.1820:FF:000005">
    <property type="entry name" value="Prolyl endopeptidase"/>
    <property type="match status" value="1"/>
</dbReference>
<keyword evidence="4" id="KW-0720">Serine protease</keyword>
<dbReference type="InterPro" id="IPR023302">
    <property type="entry name" value="Pept_S9A_N"/>
</dbReference>
<evidence type="ECO:0000259" key="7">
    <source>
        <dbReference type="Pfam" id="PF02897"/>
    </source>
</evidence>
<dbReference type="STRING" id="1513793.SAMN06296036_105273"/>
<feature type="domain" description="Peptidase S9A N-terminal" evidence="7">
    <location>
        <begin position="26"/>
        <end position="422"/>
    </location>
</feature>
<evidence type="ECO:0000256" key="3">
    <source>
        <dbReference type="ARBA" id="ARBA00022801"/>
    </source>
</evidence>
<keyword evidence="2" id="KW-0645">Protease</keyword>
<dbReference type="InterPro" id="IPR001375">
    <property type="entry name" value="Peptidase_S9_cat"/>
</dbReference>
<feature type="domain" description="Peptidase S9 prolyl oligopeptidase catalytic" evidence="6">
    <location>
        <begin position="483"/>
        <end position="692"/>
    </location>
</feature>
<dbReference type="GO" id="GO:0006508">
    <property type="term" value="P:proteolysis"/>
    <property type="evidence" value="ECO:0007669"/>
    <property type="project" value="UniProtKB-KW"/>
</dbReference>
<dbReference type="OrthoDB" id="5287547at2"/>
<dbReference type="EMBL" id="FWZT01000005">
    <property type="protein sequence ID" value="SMF14075.1"/>
    <property type="molecule type" value="Genomic_DNA"/>
</dbReference>
<dbReference type="InterPro" id="IPR051543">
    <property type="entry name" value="Serine_Peptidase_S9A"/>
</dbReference>
<gene>
    <name evidence="8" type="ORF">SAMN06296036_105273</name>
</gene>
<dbReference type="InterPro" id="IPR029058">
    <property type="entry name" value="AB_hydrolase_fold"/>
</dbReference>
<dbReference type="Gene3D" id="2.130.10.120">
    <property type="entry name" value="Prolyl oligopeptidase, N-terminal domain"/>
    <property type="match status" value="1"/>
</dbReference>
<evidence type="ECO:0000313" key="8">
    <source>
        <dbReference type="EMBL" id="SMF14075.1"/>
    </source>
</evidence>
<evidence type="ECO:0000256" key="1">
    <source>
        <dbReference type="ARBA" id="ARBA00005228"/>
    </source>
</evidence>
<dbReference type="Proteomes" id="UP000192907">
    <property type="component" value="Unassembled WGS sequence"/>
</dbReference>
<dbReference type="PRINTS" id="PR00862">
    <property type="entry name" value="PROLIGOPTASE"/>
</dbReference>
<dbReference type="Pfam" id="PF02897">
    <property type="entry name" value="Peptidase_S9_N"/>
    <property type="match status" value="1"/>
</dbReference>
<accession>A0A1Y6BLR1</accession>
<dbReference type="Pfam" id="PF00326">
    <property type="entry name" value="Peptidase_S9"/>
    <property type="match status" value="1"/>
</dbReference>
<feature type="chain" id="PRO_5012260900" evidence="5">
    <location>
        <begin position="22"/>
        <end position="709"/>
    </location>
</feature>
<keyword evidence="9" id="KW-1185">Reference proteome</keyword>
<protein>
    <submittedName>
        <fullName evidence="8">Oligopeptidase B</fullName>
    </submittedName>
</protein>
<dbReference type="SUPFAM" id="SSF50993">
    <property type="entry name" value="Peptidase/esterase 'gauge' domain"/>
    <property type="match status" value="1"/>
</dbReference>
<keyword evidence="5" id="KW-0732">Signal</keyword>
<sequence>MRQKLLALTSLLCLSSGIALATISAPKAPQKPKELIKHGDKRIDPYYWLNERQNPDVIAYLNAENDFTEAHMSKHEALQDELFNEMKSRIKKADSTAPYYDNGYFYYTRTREQGNYRLYCRKKSNLNQVEEIMLDVDKLSQDLPYTSVYNVSVSPNNQLLGYAHDKVGRRIYSIYFKDLKTGKMLPQFIENVTGNFVWANDSKTLFYTKQDPQTLRFNQVFRYSLDTGKSQLVFEEKDEAFSVYVGKSVTNRYILAESVSTETTETRWVSADSPKDSWTIFHPRKRGLRYEVFDGDDRFFVLTNHQAKNYQLMSTPTSKTSLKYWKTVIKHQADKHLQSARVFKEHIILLEKKGGLARLKIFNRKNNKSSYIKFDDPAYRTNFYVNAVYDTNTFLYSYESMTTPPSIYSYNFDNKRQQLIKQKDVLGDFNRRDYTSKRILAPARDGAKIPVSIVYRRDLKRNGNNPTVLYGYGSYGSTVEPGFSSNRLSLLDRGFIFAIAHIRGGAMLGRTWYEDGKLLKKKNTFTDFIDVSEYLIRNKYTNSKKLYASGGSAGGLLMGAVINMRPDLYNGVIAAVPFVDVVTTMLDDSIPLTTGEYDEWGNPNNKEYYNYMKSYSPYDNVEAKEYPNLLVTTGFHDSQVQYWEPAKWVAKLRNLKKGDQLVLLKTNMDAGHGGASGRFNALKELAFDYSFIMGLEGIKPKPTKTPNSL</sequence>
<dbReference type="AlphaFoldDB" id="A0A1Y6BLR1"/>
<dbReference type="PANTHER" id="PTHR11757">
    <property type="entry name" value="PROTEASE FAMILY S9A OLIGOPEPTIDASE"/>
    <property type="match status" value="1"/>
</dbReference>
<dbReference type="InterPro" id="IPR002470">
    <property type="entry name" value="Peptidase_S9A"/>
</dbReference>
<evidence type="ECO:0000313" key="9">
    <source>
        <dbReference type="Proteomes" id="UP000192907"/>
    </source>
</evidence>